<feature type="domain" description="Biogenesis factor required for ATP synthase 1-like C-terminal" evidence="2">
    <location>
        <begin position="298"/>
        <end position="440"/>
    </location>
</feature>
<dbReference type="FunFam" id="2.40.128.20:FF:000013">
    <property type="entry name" value="OsWRKY4 family protein"/>
    <property type="match status" value="1"/>
</dbReference>
<evidence type="ECO:0000259" key="2">
    <source>
        <dbReference type="Pfam" id="PF21053"/>
    </source>
</evidence>
<dbReference type="InterPro" id="IPR012674">
    <property type="entry name" value="Calycin"/>
</dbReference>
<dbReference type="InterPro" id="IPR022017">
    <property type="entry name" value="BFA1-like_DUF3598"/>
</dbReference>
<dbReference type="FunFam" id="2.40.128.20:FF:000017">
    <property type="entry name" value="OsWRKY4 family protein"/>
    <property type="match status" value="1"/>
</dbReference>
<comment type="caution">
    <text evidence="3">The sequence shown here is derived from an EMBL/GenBank/DDBJ whole genome shotgun (WGS) entry which is preliminary data.</text>
</comment>
<evidence type="ECO:0000259" key="1">
    <source>
        <dbReference type="Pfam" id="PF12204"/>
    </source>
</evidence>
<evidence type="ECO:0008006" key="5">
    <source>
        <dbReference type="Google" id="ProtNLM"/>
    </source>
</evidence>
<accession>A0A7J7LX65</accession>
<gene>
    <name evidence="3" type="ORF">GIB67_039329</name>
</gene>
<reference evidence="3 4" key="1">
    <citation type="journal article" date="2020" name="IScience">
        <title>Genome Sequencing of the Endangered Kingdonia uniflora (Circaeasteraceae, Ranunculales) Reveals Potential Mechanisms of Evolutionary Specialization.</title>
        <authorList>
            <person name="Sun Y."/>
            <person name="Deng T."/>
            <person name="Zhang A."/>
            <person name="Moore M.J."/>
            <person name="Landis J.B."/>
            <person name="Lin N."/>
            <person name="Zhang H."/>
            <person name="Zhang X."/>
            <person name="Huang J."/>
            <person name="Zhang X."/>
            <person name="Sun H."/>
            <person name="Wang H."/>
        </authorList>
    </citation>
    <scope>NUCLEOTIDE SEQUENCE [LARGE SCALE GENOMIC DNA]</scope>
    <source>
        <strain evidence="3">TB1705</strain>
        <tissue evidence="3">Leaf</tissue>
    </source>
</reference>
<dbReference type="OrthoDB" id="1908268at2759"/>
<dbReference type="Pfam" id="PF21053">
    <property type="entry name" value="BFA1_C"/>
    <property type="match status" value="1"/>
</dbReference>
<evidence type="ECO:0000313" key="4">
    <source>
        <dbReference type="Proteomes" id="UP000541444"/>
    </source>
</evidence>
<dbReference type="PANTHER" id="PTHR33404">
    <property type="entry name" value="CELL DIVISION TOPOLOGICAL SPECIFICITY FACTOR HOMOLOG, CHLOROPLASTIC"/>
    <property type="match status" value="1"/>
</dbReference>
<evidence type="ECO:0000313" key="3">
    <source>
        <dbReference type="EMBL" id="KAF6147199.1"/>
    </source>
</evidence>
<dbReference type="Gene3D" id="2.40.128.20">
    <property type="match status" value="2"/>
</dbReference>
<dbReference type="GO" id="GO:0010020">
    <property type="term" value="P:chloroplast fission"/>
    <property type="evidence" value="ECO:0007669"/>
    <property type="project" value="TreeGrafter"/>
</dbReference>
<dbReference type="SUPFAM" id="SSF50814">
    <property type="entry name" value="Lipocalins"/>
    <property type="match status" value="2"/>
</dbReference>
<keyword evidence="4" id="KW-1185">Reference proteome</keyword>
<protein>
    <recommendedName>
        <fullName evidence="5">DUF3598 domain-containing protein</fullName>
    </recommendedName>
</protein>
<dbReference type="Pfam" id="PF12204">
    <property type="entry name" value="DUF3598_N"/>
    <property type="match status" value="1"/>
</dbReference>
<dbReference type="EMBL" id="JACGCM010001933">
    <property type="protein sequence ID" value="KAF6147199.1"/>
    <property type="molecule type" value="Genomic_DNA"/>
</dbReference>
<feature type="domain" description="DUF3598" evidence="1">
    <location>
        <begin position="80"/>
        <end position="284"/>
    </location>
</feature>
<proteinExistence type="predicted"/>
<dbReference type="PANTHER" id="PTHR33404:SF3">
    <property type="entry name" value="NMDA RECEPTOR SUBUNIT EPSILON-1, PUTATIVE (DUF3598)-RELATED"/>
    <property type="match status" value="1"/>
</dbReference>
<name>A0A7J7LX65_9MAGN</name>
<organism evidence="3 4">
    <name type="scientific">Kingdonia uniflora</name>
    <dbReference type="NCBI Taxonomy" id="39325"/>
    <lineage>
        <taxon>Eukaryota</taxon>
        <taxon>Viridiplantae</taxon>
        <taxon>Streptophyta</taxon>
        <taxon>Embryophyta</taxon>
        <taxon>Tracheophyta</taxon>
        <taxon>Spermatophyta</taxon>
        <taxon>Magnoliopsida</taxon>
        <taxon>Ranunculales</taxon>
        <taxon>Circaeasteraceae</taxon>
        <taxon>Kingdonia</taxon>
    </lineage>
</organism>
<dbReference type="InterPro" id="IPR048378">
    <property type="entry name" value="BFA1-like_C"/>
</dbReference>
<dbReference type="Proteomes" id="UP000541444">
    <property type="component" value="Unassembled WGS sequence"/>
</dbReference>
<dbReference type="InterPro" id="IPR022415">
    <property type="entry name" value="ATP-guanido_PTrfase_AS"/>
</dbReference>
<dbReference type="PROSITE" id="PS00112">
    <property type="entry name" value="PHOSPHAGEN_KINASE"/>
    <property type="match status" value="1"/>
</dbReference>
<dbReference type="AlphaFoldDB" id="A0A7J7LX65"/>
<dbReference type="GO" id="GO:0016301">
    <property type="term" value="F:kinase activity"/>
    <property type="evidence" value="ECO:0007669"/>
    <property type="project" value="InterPro"/>
</dbReference>
<sequence length="440" mass="49304">MHFLLELLLWDKITVLSSKLLLSSMATLSYISVPPMAKTFSKSNPRFISHPTLRRPRIQASQSLSAFTQEDESSTGINTLKSFFKLNSGKWNGCFYQFDPEGNLMKKIATKLAVSDYGEGELTSLIQTLYTKQPQSSTSISGSDLEAEWAEYKIKETNMFTVDKYQQIGFFPEEKAYSLRYQTAGMLETVLRQGVLGEDDIGEESPRYQTAGMLEVVLRQEVLREDDIGEELPRNLKLPSRRPAIVCENCLYSQEQDRRARAFHILDPKGILEMIIVFLEERENNSGLPPSLESSEDNTIQITPFLGRWKGRSITKRSGVYGATIEEADTCTLLEIDDKGQLIQDMTSTLGEDGVANNVHWTGEIAGNLIKFGGGFQTTLLPGGMYIGCPSNVGTSVAQSKSFHLEFCWSESPGKRQRLVRTFDLEGLPVSTTYIFEAKV</sequence>